<dbReference type="EMBL" id="QTLC01000048">
    <property type="protein sequence ID" value="RDY70357.1"/>
    <property type="molecule type" value="Genomic_DNA"/>
</dbReference>
<dbReference type="AlphaFoldDB" id="A0A3D8VM38"/>
<reference evidence="2 3" key="1">
    <citation type="submission" date="2018-08" db="EMBL/GenBank/DDBJ databases">
        <title>Genome sequence of strict halophilic Halobacillus trueperi SS1 isolated from Lunsu, a salty water body of North West Himalayas.</title>
        <authorList>
            <person name="Gupta S."/>
            <person name="Sharma P."/>
            <person name="Dev K."/>
            <person name="Baumler D."/>
            <person name="Sourirajan A."/>
        </authorList>
    </citation>
    <scope>NUCLEOTIDE SEQUENCE [LARGE SCALE GENOMIC DNA]</scope>
    <source>
        <strain evidence="2 3">SS1</strain>
    </source>
</reference>
<dbReference type="Proteomes" id="UP000257032">
    <property type="component" value="Unassembled WGS sequence"/>
</dbReference>
<dbReference type="Pfam" id="PF08378">
    <property type="entry name" value="NERD"/>
    <property type="match status" value="1"/>
</dbReference>
<comment type="caution">
    <text evidence="2">The sequence shown here is derived from an EMBL/GenBank/DDBJ whole genome shotgun (WGS) entry which is preliminary data.</text>
</comment>
<sequence>MGIHFNRMERSGLMIIKPRIIPPDIAHLEMLLHRIKPHHTKIPQLEEILSAKQAGWSGEQSLDFHLDYLKGPHYILHNLRLNDGHHFFQIDTVILFPSFILILEAKNMIGQISIHREKREMRRDTEGFQDPVEQAERQKYLLDEWLYNHLGIRMPIDFLVVFTNRRCTLEFDSSDSSIYEKVIRATSLIDTIEKKKGFYPKRLFGKKELSRIGQALVDAHKEYIPDYMSRYNLNYSDLQKGVRCPACGKYSMKRTKMKWACPVCFHISLYAHEQALREYAVLVAKIISNKEARDFLRISSRHVVYRLLSAYCKERRGSTKKARFLLE</sequence>
<organism evidence="2 3">
    <name type="scientific">Halobacillus trueperi</name>
    <dbReference type="NCBI Taxonomy" id="156205"/>
    <lineage>
        <taxon>Bacteria</taxon>
        <taxon>Bacillati</taxon>
        <taxon>Bacillota</taxon>
        <taxon>Bacilli</taxon>
        <taxon>Bacillales</taxon>
        <taxon>Bacillaceae</taxon>
        <taxon>Halobacillus</taxon>
    </lineage>
</organism>
<feature type="domain" description="NERD" evidence="1">
    <location>
        <begin position="54"/>
        <end position="165"/>
    </location>
</feature>
<gene>
    <name evidence="2" type="ORF">DXT76_13945</name>
</gene>
<proteinExistence type="predicted"/>
<evidence type="ECO:0000313" key="2">
    <source>
        <dbReference type="EMBL" id="RDY70357.1"/>
    </source>
</evidence>
<protein>
    <submittedName>
        <fullName evidence="2">NERD domain-containing protein</fullName>
    </submittedName>
</protein>
<dbReference type="InterPro" id="IPR011528">
    <property type="entry name" value="NERD"/>
</dbReference>
<accession>A0A3D8VM38</accession>
<name>A0A3D8VM38_9BACI</name>
<dbReference type="PROSITE" id="PS50965">
    <property type="entry name" value="NERD"/>
    <property type="match status" value="1"/>
</dbReference>
<evidence type="ECO:0000259" key="1">
    <source>
        <dbReference type="PROSITE" id="PS50965"/>
    </source>
</evidence>
<evidence type="ECO:0000313" key="3">
    <source>
        <dbReference type="Proteomes" id="UP000257032"/>
    </source>
</evidence>